<dbReference type="EMBL" id="CAJJDO010000090">
    <property type="protein sequence ID" value="CAD8187795.1"/>
    <property type="molecule type" value="Genomic_DNA"/>
</dbReference>
<reference evidence="1" key="1">
    <citation type="submission" date="2021-01" db="EMBL/GenBank/DDBJ databases">
        <authorList>
            <consortium name="Genoscope - CEA"/>
            <person name="William W."/>
        </authorList>
    </citation>
    <scope>NUCLEOTIDE SEQUENCE</scope>
</reference>
<dbReference type="Proteomes" id="UP000689195">
    <property type="component" value="Unassembled WGS sequence"/>
</dbReference>
<organism evidence="1 2">
    <name type="scientific">Paramecium pentaurelia</name>
    <dbReference type="NCBI Taxonomy" id="43138"/>
    <lineage>
        <taxon>Eukaryota</taxon>
        <taxon>Sar</taxon>
        <taxon>Alveolata</taxon>
        <taxon>Ciliophora</taxon>
        <taxon>Intramacronucleata</taxon>
        <taxon>Oligohymenophorea</taxon>
        <taxon>Peniculida</taxon>
        <taxon>Parameciidae</taxon>
        <taxon>Paramecium</taxon>
    </lineage>
</organism>
<evidence type="ECO:0000313" key="2">
    <source>
        <dbReference type="Proteomes" id="UP000689195"/>
    </source>
</evidence>
<keyword evidence="2" id="KW-1185">Reference proteome</keyword>
<accession>A0A8S1WGI5</accession>
<dbReference type="OrthoDB" id="287624at2759"/>
<comment type="caution">
    <text evidence="1">The sequence shown here is derived from an EMBL/GenBank/DDBJ whole genome shotgun (WGS) entry which is preliminary data.</text>
</comment>
<evidence type="ECO:0000313" key="1">
    <source>
        <dbReference type="EMBL" id="CAD8187795.1"/>
    </source>
</evidence>
<protein>
    <submittedName>
        <fullName evidence="1">Uncharacterized protein</fullName>
    </submittedName>
</protein>
<sequence>MLSFIDNNQRNKFNPLSFNLLLIKAYLHTHINIDIISKKQTKLKVDSVLTLLLVKNMKEYSMRNLMNIEYFITCFKQFKFKFTSMSNIRQRLTPSKIKLNDQNNEKPRKLNQCVNHQNKKAKYHVVKESSLQLCSKCAVNMVGKGMKVEEIPGLEEEYRRDQILKFITSVNNSIPQIDKLMNALIAKREDIQKYYDQQRDKVERFHIQISQCLEDEKMRLLQQLFTNFKTLSKQYDDSINCLQLSRSETISMKTDVESNLDGILRQMQNEPFNEIMTSYNKNLQLFIDRTECIQKTPIEVLKVTLNEPINITHLMTVHSLKTCLIKKNLQEQKNKIESNHSVYISFENKEQFTQPKLPKMAPSLNKTPKKDQEYVSPFEIKTEEIYEEGHSQMIERDDIENSYQMMLIDNQSDAEEQKPELDIIKSFGPSNLNNNTLMPNNKLLVSKIISRANEKNDRKIDKNYAFKGINTSLKLV</sequence>
<proteinExistence type="predicted"/>
<name>A0A8S1WGI5_9CILI</name>
<gene>
    <name evidence="1" type="ORF">PPENT_87.1.T0900047</name>
</gene>
<dbReference type="AlphaFoldDB" id="A0A8S1WGI5"/>